<evidence type="ECO:0000313" key="5">
    <source>
        <dbReference type="Proteomes" id="UP000094757"/>
    </source>
</evidence>
<name>A0A1B3WE93_9FIRM</name>
<feature type="DNA-binding region" description="H-T-H motif" evidence="2">
    <location>
        <begin position="40"/>
        <end position="59"/>
    </location>
</feature>
<dbReference type="Gene3D" id="1.10.357.10">
    <property type="entry name" value="Tetracycline Repressor, domain 2"/>
    <property type="match status" value="1"/>
</dbReference>
<evidence type="ECO:0000313" key="4">
    <source>
        <dbReference type="EMBL" id="AOH39303.1"/>
    </source>
</evidence>
<dbReference type="PANTHER" id="PTHR43479">
    <property type="entry name" value="ACREF/ENVCD OPERON REPRESSOR-RELATED"/>
    <property type="match status" value="1"/>
</dbReference>
<dbReference type="GO" id="GO:0003677">
    <property type="term" value="F:DNA binding"/>
    <property type="evidence" value="ECO:0007669"/>
    <property type="project" value="UniProtKB-UniRule"/>
</dbReference>
<dbReference type="EMBL" id="CP017037">
    <property type="protein sequence ID" value="AOH39303.1"/>
    <property type="molecule type" value="Genomic_DNA"/>
</dbReference>
<dbReference type="InterPro" id="IPR001647">
    <property type="entry name" value="HTH_TetR"/>
</dbReference>
<dbReference type="KEGG" id="dpn:BCB69_04670"/>
<gene>
    <name evidence="4" type="ORF">BCB69_04670</name>
</gene>
<accession>A0A1B3WE93</accession>
<protein>
    <submittedName>
        <fullName evidence="4">TetR family transcriptional regulator</fullName>
    </submittedName>
</protein>
<sequence>MHGKDFTMSKKLTGKGEKIRQKMIETTAKILREQGFKSATVRAIAKASNVNIASIKYYFGSKEDLIGQSLDYMMGNFENIVAYLDDPRLSPKERLTKYILAYFELARKHPALFHSISHPSTEESKDTYFIYLTLLHNQCWNKIKRNISELTNIKDSLDLELKSMQLFSAIEFPIILEANKTDSFVTQYADPNILKRYIELLLDMPCKKD</sequence>
<organism evidence="4 5">
    <name type="scientific">Dialister pneumosintes</name>
    <dbReference type="NCBI Taxonomy" id="39950"/>
    <lineage>
        <taxon>Bacteria</taxon>
        <taxon>Bacillati</taxon>
        <taxon>Bacillota</taxon>
        <taxon>Negativicutes</taxon>
        <taxon>Veillonellales</taxon>
        <taxon>Veillonellaceae</taxon>
        <taxon>Dialister</taxon>
    </lineage>
</organism>
<evidence type="ECO:0000256" key="1">
    <source>
        <dbReference type="ARBA" id="ARBA00023125"/>
    </source>
</evidence>
<dbReference type="Pfam" id="PF00440">
    <property type="entry name" value="TetR_N"/>
    <property type="match status" value="1"/>
</dbReference>
<dbReference type="AlphaFoldDB" id="A0A1B3WE93"/>
<reference evidence="5" key="1">
    <citation type="submission" date="2016-08" db="EMBL/GenBank/DDBJ databases">
        <authorList>
            <person name="Holder M.E."/>
            <person name="Ajami N.J."/>
            <person name="Petrosino J.F."/>
        </authorList>
    </citation>
    <scope>NUCLEOTIDE SEQUENCE [LARGE SCALE GENOMIC DNA]</scope>
    <source>
        <strain evidence="5">F0677</strain>
    </source>
</reference>
<dbReference type="InterPro" id="IPR050624">
    <property type="entry name" value="HTH-type_Tx_Regulator"/>
</dbReference>
<proteinExistence type="predicted"/>
<evidence type="ECO:0000259" key="3">
    <source>
        <dbReference type="PROSITE" id="PS50977"/>
    </source>
</evidence>
<dbReference type="InterPro" id="IPR009057">
    <property type="entry name" value="Homeodomain-like_sf"/>
</dbReference>
<feature type="domain" description="HTH tetR-type" evidence="3">
    <location>
        <begin position="17"/>
        <end position="77"/>
    </location>
</feature>
<dbReference type="PANTHER" id="PTHR43479:SF11">
    <property type="entry name" value="ACREF_ENVCD OPERON REPRESSOR-RELATED"/>
    <property type="match status" value="1"/>
</dbReference>
<dbReference type="SUPFAM" id="SSF46689">
    <property type="entry name" value="Homeodomain-like"/>
    <property type="match status" value="1"/>
</dbReference>
<dbReference type="PROSITE" id="PS50977">
    <property type="entry name" value="HTH_TETR_2"/>
    <property type="match status" value="1"/>
</dbReference>
<dbReference type="STRING" id="39950.BCB69_04670"/>
<dbReference type="PRINTS" id="PR00455">
    <property type="entry name" value="HTHTETR"/>
</dbReference>
<dbReference type="Proteomes" id="UP000094757">
    <property type="component" value="Chromosome"/>
</dbReference>
<evidence type="ECO:0000256" key="2">
    <source>
        <dbReference type="PROSITE-ProRule" id="PRU00335"/>
    </source>
</evidence>
<keyword evidence="1 2" id="KW-0238">DNA-binding</keyword>